<keyword evidence="4" id="KW-0804">Transcription</keyword>
<evidence type="ECO:0000256" key="2">
    <source>
        <dbReference type="ARBA" id="ARBA00022723"/>
    </source>
</evidence>
<evidence type="ECO:0000259" key="6">
    <source>
        <dbReference type="PROSITE" id="PS50048"/>
    </source>
</evidence>
<dbReference type="InterPro" id="IPR050815">
    <property type="entry name" value="TF_fung"/>
</dbReference>
<dbReference type="PANTHER" id="PTHR47338">
    <property type="entry name" value="ZN(II)2CYS6 TRANSCRIPTION FACTOR (EUROFUNG)-RELATED"/>
    <property type="match status" value="1"/>
</dbReference>
<keyword evidence="5" id="KW-0539">Nucleus</keyword>
<dbReference type="Pfam" id="PF00172">
    <property type="entry name" value="Zn_clus"/>
    <property type="match status" value="1"/>
</dbReference>
<protein>
    <recommendedName>
        <fullName evidence="6">Zn(2)-C6 fungal-type domain-containing protein</fullName>
    </recommendedName>
</protein>
<reference evidence="7 8" key="1">
    <citation type="journal article" date="2015" name="Genome Biol. Evol.">
        <title>Phylogenomic analyses indicate that early fungi evolved digesting cell walls of algal ancestors of land plants.</title>
        <authorList>
            <person name="Chang Y."/>
            <person name="Wang S."/>
            <person name="Sekimoto S."/>
            <person name="Aerts A.L."/>
            <person name="Choi C."/>
            <person name="Clum A."/>
            <person name="LaButti K.M."/>
            <person name="Lindquist E.A."/>
            <person name="Yee Ngan C."/>
            <person name="Ohm R.A."/>
            <person name="Salamov A.A."/>
            <person name="Grigoriev I.V."/>
            <person name="Spatafora J.W."/>
            <person name="Berbee M.L."/>
        </authorList>
    </citation>
    <scope>NUCLEOTIDE SEQUENCE [LARGE SCALE GENOMIC DNA]</scope>
    <source>
        <strain evidence="7 8">NRRL 28638</strain>
    </source>
</reference>
<keyword evidence="8" id="KW-1185">Reference proteome</keyword>
<evidence type="ECO:0000313" key="7">
    <source>
        <dbReference type="EMBL" id="KXN65038.1"/>
    </source>
</evidence>
<dbReference type="OrthoDB" id="39175at2759"/>
<dbReference type="InterPro" id="IPR036864">
    <property type="entry name" value="Zn2-C6_fun-type_DNA-bd_sf"/>
</dbReference>
<organism evidence="7 8">
    <name type="scientific">Conidiobolus coronatus (strain ATCC 28846 / CBS 209.66 / NRRL 28638)</name>
    <name type="common">Delacroixia coronata</name>
    <dbReference type="NCBI Taxonomy" id="796925"/>
    <lineage>
        <taxon>Eukaryota</taxon>
        <taxon>Fungi</taxon>
        <taxon>Fungi incertae sedis</taxon>
        <taxon>Zoopagomycota</taxon>
        <taxon>Entomophthoromycotina</taxon>
        <taxon>Entomophthoromycetes</taxon>
        <taxon>Entomophthorales</taxon>
        <taxon>Ancylistaceae</taxon>
        <taxon>Conidiobolus</taxon>
    </lineage>
</organism>
<dbReference type="PROSITE" id="PS50048">
    <property type="entry name" value="ZN2_CY6_FUNGAL_2"/>
    <property type="match status" value="1"/>
</dbReference>
<comment type="subcellular location">
    <subcellularLocation>
        <location evidence="1">Nucleus</location>
    </subcellularLocation>
</comment>
<gene>
    <name evidence="7" type="ORF">CONCODRAFT_13520</name>
</gene>
<accession>A0A137NQP1</accession>
<evidence type="ECO:0000256" key="3">
    <source>
        <dbReference type="ARBA" id="ARBA00023015"/>
    </source>
</evidence>
<evidence type="ECO:0000256" key="5">
    <source>
        <dbReference type="ARBA" id="ARBA00023242"/>
    </source>
</evidence>
<dbReference type="Proteomes" id="UP000070444">
    <property type="component" value="Unassembled WGS sequence"/>
</dbReference>
<dbReference type="GO" id="GO:0008270">
    <property type="term" value="F:zinc ion binding"/>
    <property type="evidence" value="ECO:0007669"/>
    <property type="project" value="InterPro"/>
</dbReference>
<sequence length="562" mass="66175">MNKLESLINCKSCKIRKVKCSRELPSCSYCSERDLLCIYSDQIKRRGVSEVRLTPFITKIRASSSFKLHKQTSRDIENKETQVGKFIFFQPILQPIDFFHESSQGMITKIQPNNTQKFKTHILLMLSTQIIDYDKKLIPQLDFFISKLEHGVFGKLLKFSIHMNQEWIVELLSRSFEERCIDSYFQTFHPMVTYISKYKFYTNSNIVCPVLKSVIILVEYSSISKQSPELVKYLKHVAIVQLKKNMFNIKVSVCQAMLIYSHYLLFQGLGKQSLEYFHQACLMTSALGIHKDIPRLNEMDRDERRCIRFTSYKHDAHLCSIVNIQPYYLFLVPSWTPLDPVYQTNPYSKNPNELLIAECTCLSIKCYNMYWITSVNLMNKYSQLTLFNPQAFLIDNITRVIYVFQNLLNYSLIRTLDLHLSLSAKCKNPEELEIVNNFAKIHVRLYHNLLIVLNSQLSPENPSLELDQYTKKQLWSAEALYRITFDVDPLNLPMFYQILCSLSLLYIKLILTHGHIPQLKELFLRKLKQVYELFKNYRSKYNMPSDLIEVVDIITNYYNIKF</sequence>
<keyword evidence="2" id="KW-0479">Metal-binding</keyword>
<evidence type="ECO:0000256" key="4">
    <source>
        <dbReference type="ARBA" id="ARBA00023163"/>
    </source>
</evidence>
<name>A0A137NQP1_CONC2</name>
<proteinExistence type="predicted"/>
<dbReference type="EMBL" id="KQ965008">
    <property type="protein sequence ID" value="KXN65038.1"/>
    <property type="molecule type" value="Genomic_DNA"/>
</dbReference>
<keyword evidence="3" id="KW-0805">Transcription regulation</keyword>
<dbReference type="PANTHER" id="PTHR47338:SF5">
    <property type="entry name" value="ZN(II)2CYS6 TRANSCRIPTION FACTOR (EUROFUNG)"/>
    <property type="match status" value="1"/>
</dbReference>
<dbReference type="InterPro" id="IPR001138">
    <property type="entry name" value="Zn2Cys6_DnaBD"/>
</dbReference>
<dbReference type="SMART" id="SM00066">
    <property type="entry name" value="GAL4"/>
    <property type="match status" value="1"/>
</dbReference>
<dbReference type="SUPFAM" id="SSF57701">
    <property type="entry name" value="Zn2/Cys6 DNA-binding domain"/>
    <property type="match status" value="1"/>
</dbReference>
<evidence type="ECO:0000313" key="8">
    <source>
        <dbReference type="Proteomes" id="UP000070444"/>
    </source>
</evidence>
<dbReference type="Gene3D" id="4.10.240.10">
    <property type="entry name" value="Zn(2)-C6 fungal-type DNA-binding domain"/>
    <property type="match status" value="1"/>
</dbReference>
<dbReference type="CDD" id="cd00067">
    <property type="entry name" value="GAL4"/>
    <property type="match status" value="1"/>
</dbReference>
<dbReference type="GO" id="GO:0005634">
    <property type="term" value="C:nucleus"/>
    <property type="evidence" value="ECO:0007669"/>
    <property type="project" value="UniProtKB-SubCell"/>
</dbReference>
<dbReference type="CDD" id="cd12148">
    <property type="entry name" value="fungal_TF_MHR"/>
    <property type="match status" value="1"/>
</dbReference>
<dbReference type="AlphaFoldDB" id="A0A137NQP1"/>
<evidence type="ECO:0000256" key="1">
    <source>
        <dbReference type="ARBA" id="ARBA00004123"/>
    </source>
</evidence>
<dbReference type="GO" id="GO:0000981">
    <property type="term" value="F:DNA-binding transcription factor activity, RNA polymerase II-specific"/>
    <property type="evidence" value="ECO:0007669"/>
    <property type="project" value="InterPro"/>
</dbReference>
<feature type="domain" description="Zn(2)-C6 fungal-type" evidence="6">
    <location>
        <begin position="9"/>
        <end position="39"/>
    </location>
</feature>